<name>A0A9J5ZTP7_SOLCO</name>
<keyword evidence="2" id="KW-1185">Reference proteome</keyword>
<dbReference type="EMBL" id="JACXVP010000003">
    <property type="protein sequence ID" value="KAG5615378.1"/>
    <property type="molecule type" value="Genomic_DNA"/>
</dbReference>
<sequence length="135" mass="15054">MLTLEPFSEDQAHRIRHISNSLVCVSRRVEWGAHSQCSEHTYVEKHQKRALPTKIKDTVFHEHIKNSGFGHPLIHAGPCPELIDGPVRHRSTSDQGSRYSGAVTLFGTPFQETLAQSSVEDASLEYNSDDGAAQF</sequence>
<dbReference type="Proteomes" id="UP000824120">
    <property type="component" value="Chromosome 3"/>
</dbReference>
<protein>
    <submittedName>
        <fullName evidence="1">Uncharacterized protein</fullName>
    </submittedName>
</protein>
<comment type="caution">
    <text evidence="1">The sequence shown here is derived from an EMBL/GenBank/DDBJ whole genome shotgun (WGS) entry which is preliminary data.</text>
</comment>
<evidence type="ECO:0000313" key="2">
    <source>
        <dbReference type="Proteomes" id="UP000824120"/>
    </source>
</evidence>
<dbReference type="AlphaFoldDB" id="A0A9J5ZTP7"/>
<reference evidence="1 2" key="1">
    <citation type="submission" date="2020-09" db="EMBL/GenBank/DDBJ databases">
        <title>De no assembly of potato wild relative species, Solanum commersonii.</title>
        <authorList>
            <person name="Cho K."/>
        </authorList>
    </citation>
    <scope>NUCLEOTIDE SEQUENCE [LARGE SCALE GENOMIC DNA]</scope>
    <source>
        <strain evidence="1">LZ3.2</strain>
        <tissue evidence="1">Leaf</tissue>
    </source>
</reference>
<evidence type="ECO:0000313" key="1">
    <source>
        <dbReference type="EMBL" id="KAG5615378.1"/>
    </source>
</evidence>
<proteinExistence type="predicted"/>
<accession>A0A9J5ZTP7</accession>
<organism evidence="1 2">
    <name type="scientific">Solanum commersonii</name>
    <name type="common">Commerson's wild potato</name>
    <name type="synonym">Commerson's nightshade</name>
    <dbReference type="NCBI Taxonomy" id="4109"/>
    <lineage>
        <taxon>Eukaryota</taxon>
        <taxon>Viridiplantae</taxon>
        <taxon>Streptophyta</taxon>
        <taxon>Embryophyta</taxon>
        <taxon>Tracheophyta</taxon>
        <taxon>Spermatophyta</taxon>
        <taxon>Magnoliopsida</taxon>
        <taxon>eudicotyledons</taxon>
        <taxon>Gunneridae</taxon>
        <taxon>Pentapetalae</taxon>
        <taxon>asterids</taxon>
        <taxon>lamiids</taxon>
        <taxon>Solanales</taxon>
        <taxon>Solanaceae</taxon>
        <taxon>Solanoideae</taxon>
        <taxon>Solaneae</taxon>
        <taxon>Solanum</taxon>
    </lineage>
</organism>
<dbReference type="OrthoDB" id="897359at2759"/>
<gene>
    <name evidence="1" type="ORF">H5410_015202</name>
</gene>